<dbReference type="AlphaFoldDB" id="A0A8J6ETK5"/>
<dbReference type="PRINTS" id="PR00453">
    <property type="entry name" value="VWFADOMAIN"/>
</dbReference>
<protein>
    <recommendedName>
        <fullName evidence="16">Collagen type XIV alpha 1 chain</fullName>
    </recommendedName>
</protein>
<reference evidence="14" key="1">
    <citation type="thesis" date="2020" institute="ProQuest LLC" country="789 East Eisenhower Parkway, Ann Arbor, MI, USA">
        <title>Comparative Genomics and Chromosome Evolution.</title>
        <authorList>
            <person name="Mudd A.B."/>
        </authorList>
    </citation>
    <scope>NUCLEOTIDE SEQUENCE</scope>
    <source>
        <strain evidence="14">HN-11 Male</strain>
        <tissue evidence="14">Kidney and liver</tissue>
    </source>
</reference>
<dbReference type="Pfam" id="PF00092">
    <property type="entry name" value="VWA"/>
    <property type="match status" value="1"/>
</dbReference>
<dbReference type="SMART" id="SM00327">
    <property type="entry name" value="VWA"/>
    <property type="match status" value="1"/>
</dbReference>
<dbReference type="SUPFAM" id="SSF53300">
    <property type="entry name" value="vWA-like"/>
    <property type="match status" value="1"/>
</dbReference>
<evidence type="ECO:0000313" key="15">
    <source>
        <dbReference type="Proteomes" id="UP000770717"/>
    </source>
</evidence>
<evidence type="ECO:0000256" key="1">
    <source>
        <dbReference type="ARBA" id="ARBA00004498"/>
    </source>
</evidence>
<dbReference type="InterPro" id="IPR036465">
    <property type="entry name" value="vWFA_dom_sf"/>
</dbReference>
<feature type="domain" description="VWFA" evidence="12">
    <location>
        <begin position="27"/>
        <end position="199"/>
    </location>
</feature>
<feature type="compositionally biased region" description="Low complexity" evidence="11">
    <location>
        <begin position="1015"/>
        <end position="1029"/>
    </location>
</feature>
<dbReference type="InterPro" id="IPR013783">
    <property type="entry name" value="Ig-like_fold"/>
</dbReference>
<dbReference type="Proteomes" id="UP000770717">
    <property type="component" value="Unassembled WGS sequence"/>
</dbReference>
<dbReference type="CDD" id="cd00063">
    <property type="entry name" value="FN3"/>
    <property type="match status" value="4"/>
</dbReference>
<feature type="domain" description="Fibronectin type-III" evidence="13">
    <location>
        <begin position="232"/>
        <end position="325"/>
    </location>
</feature>
<evidence type="ECO:0000256" key="8">
    <source>
        <dbReference type="ARBA" id="ARBA00023180"/>
    </source>
</evidence>
<evidence type="ECO:0000313" key="14">
    <source>
        <dbReference type="EMBL" id="KAG9474566.1"/>
    </source>
</evidence>
<dbReference type="InterPro" id="IPR003961">
    <property type="entry name" value="FN3_dom"/>
</dbReference>
<accession>A0A8J6ETK5</accession>
<organism evidence="14 15">
    <name type="scientific">Eleutherodactylus coqui</name>
    <name type="common">Puerto Rican coqui</name>
    <dbReference type="NCBI Taxonomy" id="57060"/>
    <lineage>
        <taxon>Eukaryota</taxon>
        <taxon>Metazoa</taxon>
        <taxon>Chordata</taxon>
        <taxon>Craniata</taxon>
        <taxon>Vertebrata</taxon>
        <taxon>Euteleostomi</taxon>
        <taxon>Amphibia</taxon>
        <taxon>Batrachia</taxon>
        <taxon>Anura</taxon>
        <taxon>Neobatrachia</taxon>
        <taxon>Hyloidea</taxon>
        <taxon>Eleutherodactylidae</taxon>
        <taxon>Eleutherodactylinae</taxon>
        <taxon>Eleutherodactylus</taxon>
        <taxon>Eleutherodactylus</taxon>
    </lineage>
</organism>
<evidence type="ECO:0000256" key="5">
    <source>
        <dbReference type="ARBA" id="ARBA00022737"/>
    </source>
</evidence>
<dbReference type="PROSITE" id="PS50853">
    <property type="entry name" value="FN3"/>
    <property type="match status" value="3"/>
</dbReference>
<evidence type="ECO:0000256" key="6">
    <source>
        <dbReference type="ARBA" id="ARBA00022889"/>
    </source>
</evidence>
<dbReference type="SUPFAM" id="SSF49899">
    <property type="entry name" value="Concanavalin A-like lectins/glucanases"/>
    <property type="match status" value="1"/>
</dbReference>
<dbReference type="CDD" id="cd01482">
    <property type="entry name" value="vWA_collagen_alphaI-XII-like"/>
    <property type="match status" value="1"/>
</dbReference>
<dbReference type="SMART" id="SM00060">
    <property type="entry name" value="FN3"/>
    <property type="match status" value="4"/>
</dbReference>
<feature type="region of interest" description="Disordered" evidence="11">
    <location>
        <begin position="1003"/>
        <end position="1120"/>
    </location>
</feature>
<keyword evidence="9" id="KW-0379">Hydroxylation</keyword>
<evidence type="ECO:0000256" key="10">
    <source>
        <dbReference type="ARBA" id="ARBA00049648"/>
    </source>
</evidence>
<dbReference type="InterPro" id="IPR008160">
    <property type="entry name" value="Collagen"/>
</dbReference>
<evidence type="ECO:0000259" key="12">
    <source>
        <dbReference type="PROSITE" id="PS50234"/>
    </source>
</evidence>
<keyword evidence="2" id="KW-0964">Secreted</keyword>
<dbReference type="PANTHER" id="PTHR24020:SF39">
    <property type="entry name" value="COLLAGEN ALPHA-1(XX) CHAIN"/>
    <property type="match status" value="1"/>
</dbReference>
<keyword evidence="7" id="KW-0176">Collagen</keyword>
<dbReference type="GO" id="GO:0007155">
    <property type="term" value="P:cell adhesion"/>
    <property type="evidence" value="ECO:0007669"/>
    <property type="project" value="UniProtKB-KW"/>
</dbReference>
<gene>
    <name evidence="14" type="ORF">GDO78_004714</name>
</gene>
<dbReference type="Pfam" id="PF00041">
    <property type="entry name" value="fn3"/>
    <property type="match status" value="4"/>
</dbReference>
<feature type="domain" description="Fibronectin type-III" evidence="13">
    <location>
        <begin position="409"/>
        <end position="499"/>
    </location>
</feature>
<keyword evidence="4" id="KW-0732">Signal</keyword>
<keyword evidence="5" id="KW-0677">Repeat</keyword>
<dbReference type="SUPFAM" id="SSF49265">
    <property type="entry name" value="Fibronectin type III"/>
    <property type="match status" value="3"/>
</dbReference>
<dbReference type="FunFam" id="2.60.40.10:FF:000234">
    <property type="entry name" value="Collagen, type XII, alpha 1"/>
    <property type="match status" value="1"/>
</dbReference>
<dbReference type="Gene3D" id="2.60.120.200">
    <property type="match status" value="1"/>
</dbReference>
<feature type="compositionally biased region" description="Basic and acidic residues" evidence="11">
    <location>
        <begin position="1037"/>
        <end position="1046"/>
    </location>
</feature>
<dbReference type="PROSITE" id="PS50234">
    <property type="entry name" value="VWFA"/>
    <property type="match status" value="1"/>
</dbReference>
<dbReference type="InterPro" id="IPR002035">
    <property type="entry name" value="VWF_A"/>
</dbReference>
<evidence type="ECO:0000256" key="7">
    <source>
        <dbReference type="ARBA" id="ARBA00023119"/>
    </source>
</evidence>
<keyword evidence="6" id="KW-0130">Cell adhesion</keyword>
<dbReference type="FunFam" id="3.40.50.410:FF:000001">
    <property type="entry name" value="Collagen, type XII, alpha 1"/>
    <property type="match status" value="1"/>
</dbReference>
<dbReference type="SMART" id="SM00210">
    <property type="entry name" value="TSPN"/>
    <property type="match status" value="1"/>
</dbReference>
<dbReference type="InterPro" id="IPR050525">
    <property type="entry name" value="ECM_Assembly_Org"/>
</dbReference>
<comment type="subcellular location">
    <subcellularLocation>
        <location evidence="1">Secreted</location>
        <location evidence="1">Extracellular space</location>
        <location evidence="1">Extracellular matrix</location>
    </subcellularLocation>
</comment>
<dbReference type="PANTHER" id="PTHR24020">
    <property type="entry name" value="COLLAGEN ALPHA"/>
    <property type="match status" value="1"/>
</dbReference>
<evidence type="ECO:0000256" key="4">
    <source>
        <dbReference type="ARBA" id="ARBA00022729"/>
    </source>
</evidence>
<feature type="domain" description="Fibronectin type-III" evidence="13">
    <location>
        <begin position="501"/>
        <end position="590"/>
    </location>
</feature>
<keyword evidence="3" id="KW-0272">Extracellular matrix</keyword>
<feature type="compositionally biased region" description="Pro residues" evidence="11">
    <location>
        <begin position="1004"/>
        <end position="1013"/>
    </location>
</feature>
<evidence type="ECO:0000256" key="9">
    <source>
        <dbReference type="ARBA" id="ARBA00023278"/>
    </source>
</evidence>
<evidence type="ECO:0000256" key="2">
    <source>
        <dbReference type="ARBA" id="ARBA00022525"/>
    </source>
</evidence>
<keyword evidence="8" id="KW-0325">Glycoprotein</keyword>
<dbReference type="InterPro" id="IPR048287">
    <property type="entry name" value="TSPN-like_N"/>
</dbReference>
<dbReference type="EMBL" id="WNTK01000013">
    <property type="protein sequence ID" value="KAG9474566.1"/>
    <property type="molecule type" value="Genomic_DNA"/>
</dbReference>
<proteinExistence type="inferred from homology"/>
<comment type="caution">
    <text evidence="14">The sequence shown here is derived from an EMBL/GenBank/DDBJ whole genome shotgun (WGS) entry which is preliminary data.</text>
</comment>
<feature type="region of interest" description="Disordered" evidence="11">
    <location>
        <begin position="857"/>
        <end position="954"/>
    </location>
</feature>
<dbReference type="Gene3D" id="2.60.40.10">
    <property type="entry name" value="Immunoglobulins"/>
    <property type="match status" value="4"/>
</dbReference>
<comment type="similarity">
    <text evidence="10">Belongs to the fibril-associated collagens with interrupted helices (FACIT) family.</text>
</comment>
<keyword evidence="15" id="KW-1185">Reference proteome</keyword>
<evidence type="ECO:0000259" key="13">
    <source>
        <dbReference type="PROSITE" id="PS50853"/>
    </source>
</evidence>
<evidence type="ECO:0000256" key="3">
    <source>
        <dbReference type="ARBA" id="ARBA00022530"/>
    </source>
</evidence>
<dbReference type="Pfam" id="PF01391">
    <property type="entry name" value="Collagen"/>
    <property type="match status" value="2"/>
</dbReference>
<sequence>MERDVPATPGSPRRGLMHQCDTALEWDIVLLVDSSWSVGRTNFRLVKNFLWGILSPLHISRDKIRVGLSQYSREPQTEWDLNTYSSKAEVLDAIKRVKYKGGNTFTGMALIHVLEENLRAASGARSSAGKVLILLTDGKSQDDAITVSKSLKQSEIYIFTIGVKNADESELREIASAPTELTLHMVPDFPMLNSLVGDVSRALCMRLKERRRDADLRSWNIARPRSVDPHPSPTHLVVSDVTAKSMRVSWTPPQQAVRKYRIVYYPSRGGTPQEVVLDGDSSSAVLVNLTSRTDYLVSVFPIYVSGVGAGLRGIASTLPLMAPRALTVDQVTDSSMQLHWQPSEGALHYLVTYSAETDQGLEVKENKVEDTRLSLSRLWPRTLYSVTVVSVYGEESSDPITVHQRTEPVPRNLDFTNVTHSTVTISWEKMPDDGLIQRVSYTPHTDGASHGELEVSDRRSIVTLKSLTSQTLYTITVTIPHRDPKTLSVLTGNFTTLNVSPPSGVKVVVLSGDKSFVSWDPGADDVTSYLIKWIPLSGGQLNQMSIAGRGHTAVLYGMEYNTEYHVSVSARYMDGSQSDATSVRYSTGDNLRKMPVARGGFTLTHTDDVCPLMEDGGVNGTFHGYNMMAVFGLDEKHYSSIRGISLHAFIFGGSSIYTITEDVQLTLWTREVHPRGLPQEHVLSFLLRLPPNATQEPFALWQITDEDFQPVMGIILDPTKQLVKYFHPDNEGRSQEVTFDQQEVKKIFFGSFHKVQLAVSRVDVKLYVDCQKVAEKAAKTMGKVTTLGFEMLGKLTRTRGPRSGSSALELQSFLIFCTSEIPEGDGCCDVPAKRDKNRCPSPPFSCTCSSDIQGAVGPRGPPGPPGLRGPKGEQGEPGLMGPPGVKGEKGDAGSPGLQGIRGVEGIPGTPGPPGPRGIQGLHGLKGNPGERGTVGDVGPTGLPGTRGEKGEKGEPQSVATIYHLVNQVCERLIQTHLIKLDTVLREQDIQPVPLWDLELKVGEPGPPGLPGPPGELGEPGANGAPGLPARNGYPGDRGPKGHRGEKGSPGQGKEGPTGPPGVIGPPGKDIHGNPGLKGPPGVPGPVGPAGIPGHQGPPGATGECHSSPCFSGAQDPNFIP</sequence>
<dbReference type="InterPro" id="IPR013320">
    <property type="entry name" value="ConA-like_dom_sf"/>
</dbReference>
<dbReference type="InterPro" id="IPR036116">
    <property type="entry name" value="FN3_sf"/>
</dbReference>
<dbReference type="Gene3D" id="3.40.50.410">
    <property type="entry name" value="von Willebrand factor, type A domain"/>
    <property type="match status" value="1"/>
</dbReference>
<dbReference type="OrthoDB" id="18894at2759"/>
<evidence type="ECO:0008006" key="16">
    <source>
        <dbReference type="Google" id="ProtNLM"/>
    </source>
</evidence>
<dbReference type="GO" id="GO:0005581">
    <property type="term" value="C:collagen trimer"/>
    <property type="evidence" value="ECO:0007669"/>
    <property type="project" value="UniProtKB-KW"/>
</dbReference>
<evidence type="ECO:0000256" key="11">
    <source>
        <dbReference type="SAM" id="MobiDB-lite"/>
    </source>
</evidence>
<name>A0A8J6ETK5_ELECQ</name>